<dbReference type="GO" id="GO:0000976">
    <property type="term" value="F:transcription cis-regulatory region binding"/>
    <property type="evidence" value="ECO:0007669"/>
    <property type="project" value="TreeGrafter"/>
</dbReference>
<keyword evidence="5" id="KW-1185">Reference proteome</keyword>
<dbReference type="PROSITE" id="PS50048">
    <property type="entry name" value="ZN2_CY6_FUNGAL_2"/>
    <property type="match status" value="1"/>
</dbReference>
<keyword evidence="2" id="KW-0539">Nucleus</keyword>
<dbReference type="AlphaFoldDB" id="A0A1G4IRG1"/>
<dbReference type="CDD" id="cd00067">
    <property type="entry name" value="GAL4"/>
    <property type="match status" value="1"/>
</dbReference>
<dbReference type="GO" id="GO:0000981">
    <property type="term" value="F:DNA-binding transcription factor activity, RNA polymerase II-specific"/>
    <property type="evidence" value="ECO:0007669"/>
    <property type="project" value="InterPro"/>
</dbReference>
<dbReference type="SMART" id="SM00066">
    <property type="entry name" value="GAL4"/>
    <property type="match status" value="1"/>
</dbReference>
<reference evidence="5" key="1">
    <citation type="submission" date="2016-03" db="EMBL/GenBank/DDBJ databases">
        <authorList>
            <person name="Devillers Hugo."/>
        </authorList>
    </citation>
    <scope>NUCLEOTIDE SEQUENCE [LARGE SCALE GENOMIC DNA]</scope>
</reference>
<dbReference type="Pfam" id="PF00172">
    <property type="entry name" value="Zn_clus"/>
    <property type="match status" value="1"/>
</dbReference>
<dbReference type="Pfam" id="PF11951">
    <property type="entry name" value="Fungal_trans_2"/>
    <property type="match status" value="1"/>
</dbReference>
<sequence>MAVRSKPPCNTCKTQGLKCDTKKPRCTNCSTNGNEARCMYPLTLKWGGRPYKDKTKRIKMPPNTRLVDGVLMATVVKKEPRGTLKRKDRKSIRESATPALENMTMVKNFGELVEDTHGIGSSPAAQSQAVAWTGQAPLPRLLKPMDLPGLVLLNSSAQYSAFFEFYVCETAHTFVPLHKDAKSNPFRTIVPRLALHSPTLMKIIMAFGGRHLKQRLRAEQEDQCYALEEGHSDLSVSSYSDKLVKNLEKQSLVELIRQLSYAQNGVDDLVLACVLLLASLCIFFSTDNNKWYTHLHGAEGIIIRELKNHPNVEQNLLKYPSEEGPSFFLRRWFAYIRVIGTLSSAHFRGSPTQDYSSLKIEFNLPTRPEKNDEMDGVFYTNGMEVTVLSFLAQVANIVLENEISSMHAPTPALFRATIDLDYKIINWLNVREMSQEDNPEATSSGTIGTCFDDKLRQHSILRATNLLFGLTGVLQLRRRVMGMTHESSMVHDLLCRMTNLIELRMPTGNNVPSCLLFCFFCCGCELIEESLAPRRKICLIQLDSLIKDGVESALHAKMIMEECWRTSKSWWEVLRERNLEICFAI</sequence>
<dbReference type="InterPro" id="IPR001138">
    <property type="entry name" value="Zn2Cys6_DnaBD"/>
</dbReference>
<gene>
    <name evidence="4" type="ORF">LANO_0A05182G</name>
</gene>
<dbReference type="InterPro" id="IPR021858">
    <property type="entry name" value="Fun_TF"/>
</dbReference>
<dbReference type="OrthoDB" id="5229455at2759"/>
<dbReference type="EMBL" id="LT598449">
    <property type="protein sequence ID" value="SCU79132.1"/>
    <property type="molecule type" value="Genomic_DNA"/>
</dbReference>
<comment type="subcellular location">
    <subcellularLocation>
        <location evidence="1">Nucleus</location>
    </subcellularLocation>
</comment>
<evidence type="ECO:0000256" key="2">
    <source>
        <dbReference type="ARBA" id="ARBA00023242"/>
    </source>
</evidence>
<dbReference type="GO" id="GO:0045944">
    <property type="term" value="P:positive regulation of transcription by RNA polymerase II"/>
    <property type="evidence" value="ECO:0007669"/>
    <property type="project" value="TreeGrafter"/>
</dbReference>
<evidence type="ECO:0000313" key="4">
    <source>
        <dbReference type="EMBL" id="SCU79132.1"/>
    </source>
</evidence>
<evidence type="ECO:0000256" key="1">
    <source>
        <dbReference type="ARBA" id="ARBA00004123"/>
    </source>
</evidence>
<name>A0A1G4IRG1_9SACH</name>
<dbReference type="Gene3D" id="4.10.240.10">
    <property type="entry name" value="Zn(2)-C6 fungal-type DNA-binding domain"/>
    <property type="match status" value="1"/>
</dbReference>
<feature type="domain" description="Zn(2)-C6 fungal-type" evidence="3">
    <location>
        <begin position="8"/>
        <end position="40"/>
    </location>
</feature>
<proteinExistence type="predicted"/>
<dbReference type="GO" id="GO:0005634">
    <property type="term" value="C:nucleus"/>
    <property type="evidence" value="ECO:0007669"/>
    <property type="project" value="UniProtKB-SubCell"/>
</dbReference>
<dbReference type="PANTHER" id="PTHR37534:SF43">
    <property type="entry name" value="FINGER DOMAIN PROTEIN, PUTATIVE (AFU_ORTHOLOGUE AFUA_1G01850)-RELATED"/>
    <property type="match status" value="1"/>
</dbReference>
<protein>
    <submittedName>
        <fullName evidence="4">LANO_0A05182g1_1</fullName>
    </submittedName>
</protein>
<evidence type="ECO:0000259" key="3">
    <source>
        <dbReference type="PROSITE" id="PS50048"/>
    </source>
</evidence>
<dbReference type="SUPFAM" id="SSF57701">
    <property type="entry name" value="Zn2/Cys6 DNA-binding domain"/>
    <property type="match status" value="1"/>
</dbReference>
<accession>A0A1G4IRG1</accession>
<organism evidence="4 5">
    <name type="scientific">Lachancea nothofagi CBS 11611</name>
    <dbReference type="NCBI Taxonomy" id="1266666"/>
    <lineage>
        <taxon>Eukaryota</taxon>
        <taxon>Fungi</taxon>
        <taxon>Dikarya</taxon>
        <taxon>Ascomycota</taxon>
        <taxon>Saccharomycotina</taxon>
        <taxon>Saccharomycetes</taxon>
        <taxon>Saccharomycetales</taxon>
        <taxon>Saccharomycetaceae</taxon>
        <taxon>Lachancea</taxon>
    </lineage>
</organism>
<dbReference type="GO" id="GO:0008270">
    <property type="term" value="F:zinc ion binding"/>
    <property type="evidence" value="ECO:0007669"/>
    <property type="project" value="InterPro"/>
</dbReference>
<dbReference type="InterPro" id="IPR036864">
    <property type="entry name" value="Zn2-C6_fun-type_DNA-bd_sf"/>
</dbReference>
<evidence type="ECO:0000313" key="5">
    <source>
        <dbReference type="Proteomes" id="UP000189911"/>
    </source>
</evidence>
<dbReference type="PANTHER" id="PTHR37534">
    <property type="entry name" value="TRANSCRIPTIONAL ACTIVATOR PROTEIN UGA3"/>
    <property type="match status" value="1"/>
</dbReference>
<dbReference type="Proteomes" id="UP000189911">
    <property type="component" value="Chromosome A"/>
</dbReference>